<dbReference type="AlphaFoldDB" id="A0AAV5RYJ2"/>
<dbReference type="EMBL" id="BTGD01000005">
    <property type="protein sequence ID" value="GMM55678.1"/>
    <property type="molecule type" value="Genomic_DNA"/>
</dbReference>
<sequence length="111" mass="12334">MRTPLGKNSDGPLQGEVPLLQAERHPYPQPGECSSRLGRSAPPRWDPFPQLNPQPKRSSRQPAPLRTRTNSRPAGSGQAGSHATPRERSTARRLHRPLDDNFLLDVCGFHI</sequence>
<protein>
    <submittedName>
        <fullName evidence="2">Uncharacterized protein</fullName>
    </submittedName>
</protein>
<accession>A0AAV5RYJ2</accession>
<evidence type="ECO:0000313" key="2">
    <source>
        <dbReference type="EMBL" id="GMM55678.1"/>
    </source>
</evidence>
<feature type="region of interest" description="Disordered" evidence="1">
    <location>
        <begin position="1"/>
        <end position="97"/>
    </location>
</feature>
<evidence type="ECO:0000313" key="3">
    <source>
        <dbReference type="Proteomes" id="UP001377567"/>
    </source>
</evidence>
<evidence type="ECO:0000256" key="1">
    <source>
        <dbReference type="SAM" id="MobiDB-lite"/>
    </source>
</evidence>
<comment type="caution">
    <text evidence="2">The sequence shown here is derived from an EMBL/GenBank/DDBJ whole genome shotgun (WGS) entry which is preliminary data.</text>
</comment>
<proteinExistence type="predicted"/>
<dbReference type="Proteomes" id="UP001377567">
    <property type="component" value="Unassembled WGS sequence"/>
</dbReference>
<keyword evidence="3" id="KW-1185">Reference proteome</keyword>
<gene>
    <name evidence="2" type="ORF">DAKH74_022940</name>
</gene>
<reference evidence="2 3" key="1">
    <citation type="journal article" date="2023" name="Elife">
        <title>Identification of key yeast species and microbe-microbe interactions impacting larval growth of Drosophila in the wild.</title>
        <authorList>
            <person name="Mure A."/>
            <person name="Sugiura Y."/>
            <person name="Maeda R."/>
            <person name="Honda K."/>
            <person name="Sakurai N."/>
            <person name="Takahashi Y."/>
            <person name="Watada M."/>
            <person name="Katoh T."/>
            <person name="Gotoh A."/>
            <person name="Gotoh Y."/>
            <person name="Taniguchi I."/>
            <person name="Nakamura K."/>
            <person name="Hayashi T."/>
            <person name="Katayama T."/>
            <person name="Uemura T."/>
            <person name="Hattori Y."/>
        </authorList>
    </citation>
    <scope>NUCLEOTIDE SEQUENCE [LARGE SCALE GENOMIC DNA]</scope>
    <source>
        <strain evidence="2 3">KH-74</strain>
    </source>
</reference>
<organism evidence="2 3">
    <name type="scientific">Maudiozyma humilis</name>
    <name type="common">Sour dough yeast</name>
    <name type="synonym">Kazachstania humilis</name>
    <dbReference type="NCBI Taxonomy" id="51915"/>
    <lineage>
        <taxon>Eukaryota</taxon>
        <taxon>Fungi</taxon>
        <taxon>Dikarya</taxon>
        <taxon>Ascomycota</taxon>
        <taxon>Saccharomycotina</taxon>
        <taxon>Saccharomycetes</taxon>
        <taxon>Saccharomycetales</taxon>
        <taxon>Saccharomycetaceae</taxon>
        <taxon>Maudiozyma</taxon>
    </lineage>
</organism>
<name>A0AAV5RYJ2_MAUHU</name>